<evidence type="ECO:0000256" key="2">
    <source>
        <dbReference type="ARBA" id="ARBA00022692"/>
    </source>
</evidence>
<feature type="domain" description="Yip1" evidence="6">
    <location>
        <begin position="7"/>
        <end position="180"/>
    </location>
</feature>
<evidence type="ECO:0000313" key="7">
    <source>
        <dbReference type="EMBL" id="MFM4891781.1"/>
    </source>
</evidence>
<evidence type="ECO:0000256" key="3">
    <source>
        <dbReference type="ARBA" id="ARBA00022989"/>
    </source>
</evidence>
<dbReference type="RefSeq" id="WP_041994182.1">
    <property type="nucleotide sequence ID" value="NZ_CDBT01000010.1"/>
</dbReference>
<dbReference type="EMBL" id="JBGXBU010000001">
    <property type="protein sequence ID" value="MFM4891781.1"/>
    <property type="molecule type" value="Genomic_DNA"/>
</dbReference>
<keyword evidence="2 5" id="KW-0812">Transmembrane</keyword>
<dbReference type="Proteomes" id="UP001630969">
    <property type="component" value="Unassembled WGS sequence"/>
</dbReference>
<comment type="subcellular location">
    <subcellularLocation>
        <location evidence="1">Membrane</location>
        <topology evidence="1">Multi-pass membrane protein</topology>
    </subcellularLocation>
</comment>
<sequence>MILNHIWGLYAHPKDEWHDIDDHQETVSHSLTHVALMALIPALCCYFSAVHLGWQVGNGEPIMLTMRSGIWMASAMYLALIVAVVLLAVLALWMARTFGADPNMSQTLELAAYTATPLFMTGFAALYPVMWFIMLVGLLGLAWSIYLLYTGIPILMHIPEEQGFIYASSMVTCGLVLLVCLMAGTVLVWDWGLGPVFTS</sequence>
<evidence type="ECO:0000256" key="4">
    <source>
        <dbReference type="ARBA" id="ARBA00023136"/>
    </source>
</evidence>
<evidence type="ECO:0000313" key="8">
    <source>
        <dbReference type="Proteomes" id="UP001630969"/>
    </source>
</evidence>
<keyword evidence="4 5" id="KW-0472">Membrane</keyword>
<evidence type="ECO:0000256" key="5">
    <source>
        <dbReference type="SAM" id="Phobius"/>
    </source>
</evidence>
<organism evidence="7 8">
    <name type="scientific">Aeromonas bivalvium</name>
    <dbReference type="NCBI Taxonomy" id="440079"/>
    <lineage>
        <taxon>Bacteria</taxon>
        <taxon>Pseudomonadati</taxon>
        <taxon>Pseudomonadota</taxon>
        <taxon>Gammaproteobacteria</taxon>
        <taxon>Aeromonadales</taxon>
        <taxon>Aeromonadaceae</taxon>
        <taxon>Aeromonas</taxon>
    </lineage>
</organism>
<feature type="transmembrane region" description="Helical" evidence="5">
    <location>
        <begin position="131"/>
        <end position="152"/>
    </location>
</feature>
<accession>A0ABW9GKU8</accession>
<dbReference type="InterPro" id="IPR006977">
    <property type="entry name" value="Yip1_dom"/>
</dbReference>
<proteinExistence type="predicted"/>
<feature type="transmembrane region" description="Helical" evidence="5">
    <location>
        <begin position="74"/>
        <end position="95"/>
    </location>
</feature>
<protein>
    <submittedName>
        <fullName evidence="7">Yip1 family protein</fullName>
    </submittedName>
</protein>
<dbReference type="Pfam" id="PF04893">
    <property type="entry name" value="Yip1"/>
    <property type="match status" value="1"/>
</dbReference>
<feature type="transmembrane region" description="Helical" evidence="5">
    <location>
        <begin position="34"/>
        <end position="54"/>
    </location>
</feature>
<evidence type="ECO:0000259" key="6">
    <source>
        <dbReference type="Pfam" id="PF04893"/>
    </source>
</evidence>
<keyword evidence="8" id="KW-1185">Reference proteome</keyword>
<comment type="caution">
    <text evidence="7">The sequence shown here is derived from an EMBL/GenBank/DDBJ whole genome shotgun (WGS) entry which is preliminary data.</text>
</comment>
<evidence type="ECO:0000256" key="1">
    <source>
        <dbReference type="ARBA" id="ARBA00004141"/>
    </source>
</evidence>
<dbReference type="GeneID" id="97218966"/>
<name>A0ABW9GKU8_9GAMM</name>
<feature type="transmembrane region" description="Helical" evidence="5">
    <location>
        <begin position="164"/>
        <end position="189"/>
    </location>
</feature>
<gene>
    <name evidence="7" type="ORF">ACEUDJ_02665</name>
</gene>
<keyword evidence="3 5" id="KW-1133">Transmembrane helix</keyword>
<reference evidence="7 8" key="1">
    <citation type="submission" date="2024-09" db="EMBL/GenBank/DDBJ databases">
        <title>Aeromonas strains Genome sequencing and assembly.</title>
        <authorList>
            <person name="Hu X."/>
            <person name="Tang B."/>
        </authorList>
    </citation>
    <scope>NUCLEOTIDE SEQUENCE [LARGE SCALE GENOMIC DNA]</scope>
    <source>
        <strain evidence="7 8">NB23SCDHY001</strain>
    </source>
</reference>